<feature type="domain" description="ABC transmembrane type-1" evidence="12">
    <location>
        <begin position="47"/>
        <end position="333"/>
    </location>
</feature>
<keyword evidence="6" id="KW-0547">Nucleotide-binding</keyword>
<dbReference type="PANTHER" id="PTHR43394">
    <property type="entry name" value="ATP-DEPENDENT PERMEASE MDL1, MITOCHONDRIAL"/>
    <property type="match status" value="1"/>
</dbReference>
<dbReference type="RefSeq" id="WP_012802234.1">
    <property type="nucleotide sequence ID" value="NC_013169.1"/>
</dbReference>
<evidence type="ECO:0000256" key="9">
    <source>
        <dbReference type="ARBA" id="ARBA00023136"/>
    </source>
</evidence>
<evidence type="ECO:0000256" key="5">
    <source>
        <dbReference type="ARBA" id="ARBA00022692"/>
    </source>
</evidence>
<evidence type="ECO:0000256" key="3">
    <source>
        <dbReference type="ARBA" id="ARBA00022475"/>
    </source>
</evidence>
<keyword evidence="14" id="KW-1185">Reference proteome</keyword>
<dbReference type="PROSITE" id="PS50893">
    <property type="entry name" value="ABC_TRANSPORTER_2"/>
    <property type="match status" value="1"/>
</dbReference>
<dbReference type="Pfam" id="PF00005">
    <property type="entry name" value="ABC_tran"/>
    <property type="match status" value="1"/>
</dbReference>
<dbReference type="FunFam" id="3.40.50.300:FF:001001">
    <property type="entry name" value="Multidrug ABC transporter ATP-binding protein"/>
    <property type="match status" value="1"/>
</dbReference>
<feature type="transmembrane region" description="Helical" evidence="10">
    <location>
        <begin position="190"/>
        <end position="210"/>
    </location>
</feature>
<dbReference type="InterPro" id="IPR011527">
    <property type="entry name" value="ABC1_TM_dom"/>
</dbReference>
<feature type="transmembrane region" description="Helical" evidence="10">
    <location>
        <begin position="161"/>
        <end position="184"/>
    </location>
</feature>
<dbReference type="HOGENOM" id="CLU_000604_84_9_11"/>
<dbReference type="eggNOG" id="COG1132">
    <property type="taxonomic scope" value="Bacteria"/>
</dbReference>
<dbReference type="InterPro" id="IPR039421">
    <property type="entry name" value="Type_1_exporter"/>
</dbReference>
<protein>
    <submittedName>
        <fullName evidence="13">ABC-type multidrug transport system, ATPase and permease component</fullName>
    </submittedName>
</protein>
<dbReference type="GO" id="GO:0005524">
    <property type="term" value="F:ATP binding"/>
    <property type="evidence" value="ECO:0007669"/>
    <property type="project" value="UniProtKB-KW"/>
</dbReference>
<dbReference type="SUPFAM" id="SSF52540">
    <property type="entry name" value="P-loop containing nucleoside triphosphate hydrolases"/>
    <property type="match status" value="1"/>
</dbReference>
<comment type="subcellular location">
    <subcellularLocation>
        <location evidence="1">Cell membrane</location>
        <topology evidence="1">Multi-pass membrane protein</topology>
    </subcellularLocation>
</comment>
<dbReference type="GO" id="GO:0016887">
    <property type="term" value="F:ATP hydrolysis activity"/>
    <property type="evidence" value="ECO:0007669"/>
    <property type="project" value="InterPro"/>
</dbReference>
<keyword evidence="3" id="KW-1003">Cell membrane</keyword>
<proteinExistence type="predicted"/>
<dbReference type="SMART" id="SM00382">
    <property type="entry name" value="AAA"/>
    <property type="match status" value="1"/>
</dbReference>
<organism evidence="13 14">
    <name type="scientific">Kytococcus sedentarius (strain ATCC 14392 / DSM 20547 / JCM 11482 / CCUG 33030 / NBRC 15357 / NCTC 11040 / CCM 314 / 541)</name>
    <name type="common">Micrococcus sedentarius</name>
    <dbReference type="NCBI Taxonomy" id="478801"/>
    <lineage>
        <taxon>Bacteria</taxon>
        <taxon>Bacillati</taxon>
        <taxon>Actinomycetota</taxon>
        <taxon>Actinomycetes</taxon>
        <taxon>Micrococcales</taxon>
        <taxon>Kytococcaceae</taxon>
        <taxon>Kytococcus</taxon>
    </lineage>
</organism>
<dbReference type="EMBL" id="CP001686">
    <property type="protein sequence ID" value="ACV05819.1"/>
    <property type="molecule type" value="Genomic_DNA"/>
</dbReference>
<dbReference type="PANTHER" id="PTHR43394:SF1">
    <property type="entry name" value="ATP-BINDING CASSETTE SUB-FAMILY B MEMBER 10, MITOCHONDRIAL"/>
    <property type="match status" value="1"/>
</dbReference>
<dbReference type="InterPro" id="IPR003439">
    <property type="entry name" value="ABC_transporter-like_ATP-bd"/>
</dbReference>
<gene>
    <name evidence="13" type="ordered locus">Ksed_07630</name>
</gene>
<evidence type="ECO:0000313" key="14">
    <source>
        <dbReference type="Proteomes" id="UP000006666"/>
    </source>
</evidence>
<evidence type="ECO:0000256" key="1">
    <source>
        <dbReference type="ARBA" id="ARBA00004651"/>
    </source>
</evidence>
<accession>C7NEZ5</accession>
<dbReference type="PROSITE" id="PS50929">
    <property type="entry name" value="ABC_TM1F"/>
    <property type="match status" value="1"/>
</dbReference>
<evidence type="ECO:0000256" key="8">
    <source>
        <dbReference type="ARBA" id="ARBA00022989"/>
    </source>
</evidence>
<evidence type="ECO:0000256" key="10">
    <source>
        <dbReference type="SAM" id="Phobius"/>
    </source>
</evidence>
<keyword evidence="4" id="KW-0997">Cell inner membrane</keyword>
<dbReference type="GO" id="GO:0015421">
    <property type="term" value="F:ABC-type oligopeptide transporter activity"/>
    <property type="evidence" value="ECO:0007669"/>
    <property type="project" value="TreeGrafter"/>
</dbReference>
<dbReference type="KEGG" id="kse:Ksed_07630"/>
<dbReference type="Pfam" id="PF00664">
    <property type="entry name" value="ABC_membrane"/>
    <property type="match status" value="1"/>
</dbReference>
<name>C7NEZ5_KYTSD</name>
<dbReference type="Gene3D" id="1.20.1560.10">
    <property type="entry name" value="ABC transporter type 1, transmembrane domain"/>
    <property type="match status" value="1"/>
</dbReference>
<keyword evidence="9 10" id="KW-0472">Membrane</keyword>
<dbReference type="AlphaFoldDB" id="C7NEZ5"/>
<keyword evidence="2" id="KW-0813">Transport</keyword>
<evidence type="ECO:0000256" key="7">
    <source>
        <dbReference type="ARBA" id="ARBA00022840"/>
    </source>
</evidence>
<dbReference type="InterPro" id="IPR036640">
    <property type="entry name" value="ABC1_TM_sf"/>
</dbReference>
<dbReference type="CDD" id="cd07346">
    <property type="entry name" value="ABC_6TM_exporters"/>
    <property type="match status" value="1"/>
</dbReference>
<reference evidence="13 14" key="1">
    <citation type="journal article" date="2009" name="Stand. Genomic Sci.">
        <title>Complete genome sequence of Kytococcus sedentarius type strain (541).</title>
        <authorList>
            <person name="Sims D."/>
            <person name="Brettin T."/>
            <person name="Detter J.C."/>
            <person name="Han C."/>
            <person name="Lapidus A."/>
            <person name="Copeland A."/>
            <person name="Glavina Del Rio T."/>
            <person name="Nolan M."/>
            <person name="Chen F."/>
            <person name="Lucas S."/>
            <person name="Tice H."/>
            <person name="Cheng J.F."/>
            <person name="Bruce D."/>
            <person name="Goodwin L."/>
            <person name="Pitluck S."/>
            <person name="Ovchinnikova G."/>
            <person name="Pati A."/>
            <person name="Ivanova N."/>
            <person name="Mavrommatis K."/>
            <person name="Chen A."/>
            <person name="Palaniappan K."/>
            <person name="D'haeseleer P."/>
            <person name="Chain P."/>
            <person name="Bristow J."/>
            <person name="Eisen J.A."/>
            <person name="Markowitz V."/>
            <person name="Hugenholtz P."/>
            <person name="Schneider S."/>
            <person name="Goker M."/>
            <person name="Pukall R."/>
            <person name="Kyrpides N.C."/>
            <person name="Klenk H.P."/>
        </authorList>
    </citation>
    <scope>NUCLEOTIDE SEQUENCE [LARGE SCALE GENOMIC DNA]</scope>
    <source>
        <strain evidence="14">ATCC 14392 / DSM 20547 / JCM 11482 / CCUG 33030 / NBRC 15357 / NCTC 11040 / CCM 314 / 541</strain>
    </source>
</reference>
<keyword evidence="5 10" id="KW-0812">Transmembrane</keyword>
<evidence type="ECO:0000256" key="6">
    <source>
        <dbReference type="ARBA" id="ARBA00022741"/>
    </source>
</evidence>
<feature type="domain" description="ABC transporter" evidence="11">
    <location>
        <begin position="364"/>
        <end position="597"/>
    </location>
</feature>
<keyword evidence="7" id="KW-0067">ATP-binding</keyword>
<dbReference type="InterPro" id="IPR027417">
    <property type="entry name" value="P-loop_NTPase"/>
</dbReference>
<evidence type="ECO:0000313" key="13">
    <source>
        <dbReference type="EMBL" id="ACV05819.1"/>
    </source>
</evidence>
<dbReference type="Proteomes" id="UP000006666">
    <property type="component" value="Chromosome"/>
</dbReference>
<sequence>MSTHTAPTTNDPADDPTGVQRMLPIADMASVRRHTASTLARHRSPLVVMALLHGLAAALGLVTPWIIGRIVDGLTNGSLLGDAGFDRGLGLVAGMALAILGQTVASWFANRASFVLGEEIFADLREEFMARVVRLPLSTVERAGTGDLLSRTTGDVESLSYVVRFGLPSILVGTVTLVVTVIASVVTSPVVALALVVIPVILFLPTRWYLRRAPRAYARERAQWARLNGVVSESVEGARTVEALQLQARRRAVSDEVLSDILDAEKGTLRLRLWWFPSLDLAFNLPAAVALLWGGVAVSQGWASIGEVTAVVLYVQMLHEPLSQLLGWLDELQVAATSLARVIGIADVPADRSPGTARPVGEELTATDVRYHYRPDKEVLHGVSLDLKPGERLAIVGSSGAGKSTLGRLLAGIDGPTQGSVTVGGVPLLGLPLDDLRGAVALVTQEHHVFVGTLEENLRLARPGATEDELWSALDAVDAAWVRALPEALGTTVGSGGLRLTDSRAQQVALARLVLADPHTLVLDEATSLLDPRAARHLERSMGAVMTGRTVVAIAHRLHTAHDADRVAVMEDGRITELGSHDQLVAEGGAYARLWESWRQE</sequence>
<evidence type="ECO:0000256" key="4">
    <source>
        <dbReference type="ARBA" id="ARBA00022519"/>
    </source>
</evidence>
<keyword evidence="8 10" id="KW-1133">Transmembrane helix</keyword>
<evidence type="ECO:0000259" key="12">
    <source>
        <dbReference type="PROSITE" id="PS50929"/>
    </source>
</evidence>
<feature type="transmembrane region" description="Helical" evidence="10">
    <location>
        <begin position="88"/>
        <end position="109"/>
    </location>
</feature>
<feature type="transmembrane region" description="Helical" evidence="10">
    <location>
        <begin position="46"/>
        <end position="68"/>
    </location>
</feature>
<dbReference type="GO" id="GO:0005886">
    <property type="term" value="C:plasma membrane"/>
    <property type="evidence" value="ECO:0007669"/>
    <property type="project" value="UniProtKB-SubCell"/>
</dbReference>
<dbReference type="Gene3D" id="3.40.50.300">
    <property type="entry name" value="P-loop containing nucleotide triphosphate hydrolases"/>
    <property type="match status" value="1"/>
</dbReference>
<dbReference type="InterPro" id="IPR003593">
    <property type="entry name" value="AAA+_ATPase"/>
</dbReference>
<evidence type="ECO:0000256" key="2">
    <source>
        <dbReference type="ARBA" id="ARBA00022448"/>
    </source>
</evidence>
<dbReference type="STRING" id="478801.Ksed_07630"/>
<evidence type="ECO:0000259" key="11">
    <source>
        <dbReference type="PROSITE" id="PS50893"/>
    </source>
</evidence>
<dbReference type="SUPFAM" id="SSF90123">
    <property type="entry name" value="ABC transporter transmembrane region"/>
    <property type="match status" value="1"/>
</dbReference>